<keyword evidence="2" id="KW-1185">Reference proteome</keyword>
<dbReference type="Proteomes" id="UP000250235">
    <property type="component" value="Unassembled WGS sequence"/>
</dbReference>
<evidence type="ECO:0000313" key="1">
    <source>
        <dbReference type="EMBL" id="KZV55102.1"/>
    </source>
</evidence>
<protein>
    <submittedName>
        <fullName evidence="1">Uncharacterized protein</fullName>
    </submittedName>
</protein>
<accession>A0A2Z7D649</accession>
<name>A0A2Z7D649_9LAMI</name>
<reference evidence="1 2" key="1">
    <citation type="journal article" date="2015" name="Proc. Natl. Acad. Sci. U.S.A.">
        <title>The resurrection genome of Boea hygrometrica: A blueprint for survival of dehydration.</title>
        <authorList>
            <person name="Xiao L."/>
            <person name="Yang G."/>
            <person name="Zhang L."/>
            <person name="Yang X."/>
            <person name="Zhao S."/>
            <person name="Ji Z."/>
            <person name="Zhou Q."/>
            <person name="Hu M."/>
            <person name="Wang Y."/>
            <person name="Chen M."/>
            <person name="Xu Y."/>
            <person name="Jin H."/>
            <person name="Xiao X."/>
            <person name="Hu G."/>
            <person name="Bao F."/>
            <person name="Hu Y."/>
            <person name="Wan P."/>
            <person name="Li L."/>
            <person name="Deng X."/>
            <person name="Kuang T."/>
            <person name="Xiang C."/>
            <person name="Zhu J.K."/>
            <person name="Oliver M.J."/>
            <person name="He Y."/>
        </authorList>
    </citation>
    <scope>NUCLEOTIDE SEQUENCE [LARGE SCALE GENOMIC DNA]</scope>
    <source>
        <strain evidence="2">cv. XS01</strain>
    </source>
</reference>
<dbReference type="EMBL" id="KQ989013">
    <property type="protein sequence ID" value="KZV55102.1"/>
    <property type="molecule type" value="Genomic_DNA"/>
</dbReference>
<organism evidence="1 2">
    <name type="scientific">Dorcoceras hygrometricum</name>
    <dbReference type="NCBI Taxonomy" id="472368"/>
    <lineage>
        <taxon>Eukaryota</taxon>
        <taxon>Viridiplantae</taxon>
        <taxon>Streptophyta</taxon>
        <taxon>Embryophyta</taxon>
        <taxon>Tracheophyta</taxon>
        <taxon>Spermatophyta</taxon>
        <taxon>Magnoliopsida</taxon>
        <taxon>eudicotyledons</taxon>
        <taxon>Gunneridae</taxon>
        <taxon>Pentapetalae</taxon>
        <taxon>asterids</taxon>
        <taxon>lamiids</taxon>
        <taxon>Lamiales</taxon>
        <taxon>Gesneriaceae</taxon>
        <taxon>Didymocarpoideae</taxon>
        <taxon>Trichosporeae</taxon>
        <taxon>Loxocarpinae</taxon>
        <taxon>Dorcoceras</taxon>
    </lineage>
</organism>
<sequence>MHKSDRVNAGSSTALNQHVEKQHDLVSLKSRAAITHVLEMFVRREVDQFGAESPTFPLLPQRGRIHYKTLITTASVATRSDSPQAAITPIYLCTPARKLCV</sequence>
<dbReference type="AlphaFoldDB" id="A0A2Z7D649"/>
<evidence type="ECO:0000313" key="2">
    <source>
        <dbReference type="Proteomes" id="UP000250235"/>
    </source>
</evidence>
<gene>
    <name evidence="1" type="ORF">F511_07488</name>
</gene>
<proteinExistence type="predicted"/>